<dbReference type="InterPro" id="IPR035093">
    <property type="entry name" value="RelE/ParE_toxin_dom_sf"/>
</dbReference>
<dbReference type="NCBIfam" id="TIGR02385">
    <property type="entry name" value="RelE_StbE"/>
    <property type="match status" value="1"/>
</dbReference>
<dbReference type="InterPro" id="IPR007712">
    <property type="entry name" value="RelE/ParE_toxin"/>
</dbReference>
<sequence length="104" mass="12281">EALGAEIVFKVLIDELVLKKDFKKIDKADQLKIIKTIRKKLTTKPEEFGKPLKGELKGYWKLRIGEFRVIYEIKRDKIIVYVIMVGYRRDKEAYKKAIIRLGLK</sequence>
<protein>
    <recommendedName>
        <fullName evidence="3">Type II toxin-antitoxin system RelE/ParE family toxin</fullName>
    </recommendedName>
</protein>
<name>X1VMB7_9ZZZZ</name>
<dbReference type="Gene3D" id="3.30.2310.20">
    <property type="entry name" value="RelE-like"/>
    <property type="match status" value="1"/>
</dbReference>
<evidence type="ECO:0008006" key="3">
    <source>
        <dbReference type="Google" id="ProtNLM"/>
    </source>
</evidence>
<dbReference type="PANTHER" id="PTHR35601">
    <property type="entry name" value="TOXIN RELE"/>
    <property type="match status" value="1"/>
</dbReference>
<comment type="caution">
    <text evidence="2">The sequence shown here is derived from an EMBL/GenBank/DDBJ whole genome shotgun (WGS) entry which is preliminary data.</text>
</comment>
<organism evidence="2">
    <name type="scientific">marine sediment metagenome</name>
    <dbReference type="NCBI Taxonomy" id="412755"/>
    <lineage>
        <taxon>unclassified sequences</taxon>
        <taxon>metagenomes</taxon>
        <taxon>ecological metagenomes</taxon>
    </lineage>
</organism>
<evidence type="ECO:0000256" key="1">
    <source>
        <dbReference type="ARBA" id="ARBA00022649"/>
    </source>
</evidence>
<keyword evidence="1" id="KW-1277">Toxin-antitoxin system</keyword>
<reference evidence="2" key="1">
    <citation type="journal article" date="2014" name="Front. Microbiol.">
        <title>High frequency of phylogenetically diverse reductive dehalogenase-homologous genes in deep subseafloor sedimentary metagenomes.</title>
        <authorList>
            <person name="Kawai M."/>
            <person name="Futagami T."/>
            <person name="Toyoda A."/>
            <person name="Takaki Y."/>
            <person name="Nishi S."/>
            <person name="Hori S."/>
            <person name="Arai W."/>
            <person name="Tsubouchi T."/>
            <person name="Morono Y."/>
            <person name="Uchiyama I."/>
            <person name="Ito T."/>
            <person name="Fujiyama A."/>
            <person name="Inagaki F."/>
            <person name="Takami H."/>
        </authorList>
    </citation>
    <scope>NUCLEOTIDE SEQUENCE</scope>
    <source>
        <strain evidence="2">Expedition CK06-06</strain>
    </source>
</reference>
<gene>
    <name evidence="2" type="ORF">S12H4_54361</name>
</gene>
<dbReference type="AlphaFoldDB" id="X1VMB7"/>
<accession>X1VMB7</accession>
<proteinExistence type="predicted"/>
<feature type="non-terminal residue" evidence="2">
    <location>
        <position position="1"/>
    </location>
</feature>
<dbReference type="PANTHER" id="PTHR35601:SF1">
    <property type="entry name" value="TOXIN RELE"/>
    <property type="match status" value="1"/>
</dbReference>
<dbReference type="EMBL" id="BARW01034744">
    <property type="protein sequence ID" value="GAJ09630.1"/>
    <property type="molecule type" value="Genomic_DNA"/>
</dbReference>
<dbReference type="Pfam" id="PF05016">
    <property type="entry name" value="ParE_toxin"/>
    <property type="match status" value="1"/>
</dbReference>
<dbReference type="SUPFAM" id="SSF143011">
    <property type="entry name" value="RelE-like"/>
    <property type="match status" value="1"/>
</dbReference>
<evidence type="ECO:0000313" key="2">
    <source>
        <dbReference type="EMBL" id="GAJ09630.1"/>
    </source>
</evidence>